<dbReference type="HOGENOM" id="CLU_516223_0_0_1"/>
<dbReference type="Gramene" id="EFJ29754">
    <property type="protein sequence ID" value="EFJ29754"/>
    <property type="gene ID" value="SELMODRAFT_409636"/>
</dbReference>
<evidence type="ECO:0000313" key="2">
    <source>
        <dbReference type="EMBL" id="EFJ29754.1"/>
    </source>
</evidence>
<protein>
    <recommendedName>
        <fullName evidence="4">BTB domain-containing protein</fullName>
    </recommendedName>
</protein>
<dbReference type="InParanoid" id="D8RDJ1"/>
<dbReference type="KEGG" id="smo:SELMODRAFT_409636"/>
<dbReference type="EMBL" id="GL377576">
    <property type="protein sequence ID" value="EFJ29754.1"/>
    <property type="molecule type" value="Genomic_DNA"/>
</dbReference>
<sequence length="528" mass="58964">MELASNVIKDRLASLGISLAPVAADKTAPDVLLVARRAAHSSCRDVVRVLAHSSVLKECDSFREWFIDYDVRMAEERRRKALVADMVQSVMRNVEEEAKVRQAISSMLEGVMTNVIELHKGDEEEEAAHGEEAAERRPDIAAAAPEEEVEMQRYIVIEKLEWTAPVLHAILEWLYTRCCHIDVEHLWAVYEAADKMVLSSLSGAIRDYSSPHYLRYALDKEEDRKALLRLCFKARCAELGSLRVLCESLSRSPISSSFCMLLHTAAISYRRPSFLPEGLYTMSGHPVCCLKEAEPLEPLKPYITLVRESGCRFRRRKVAAAAAAASGGVASAKMKDVEWRIMDLGSNAARCCHTLFRYSAEVSFEAATKAGMLVKPVRKETFSLRMVTGSMVSSIIKCALGKAIPAAELKVKEERGSGYYIRGPSYCFSLLLQGEPSMILVGAKAIPHDMIGRAALRIRNPSERTFARFLPAMRSFGVDFEANTLYIIKPLHSIIRILEFVAGVSREAFTPLEFERHVVEVVEATDPF</sequence>
<proteinExistence type="predicted"/>
<keyword evidence="3" id="KW-1185">Reference proteome</keyword>
<evidence type="ECO:0000256" key="1">
    <source>
        <dbReference type="ARBA" id="ARBA00004906"/>
    </source>
</evidence>
<evidence type="ECO:0008006" key="4">
    <source>
        <dbReference type="Google" id="ProtNLM"/>
    </source>
</evidence>
<dbReference type="Proteomes" id="UP000001514">
    <property type="component" value="Unassembled WGS sequence"/>
</dbReference>
<dbReference type="OMA" id="GHIYSHE"/>
<reference evidence="2 3" key="1">
    <citation type="journal article" date="2011" name="Science">
        <title>The Selaginella genome identifies genetic changes associated with the evolution of vascular plants.</title>
        <authorList>
            <person name="Banks J.A."/>
            <person name="Nishiyama T."/>
            <person name="Hasebe M."/>
            <person name="Bowman J.L."/>
            <person name="Gribskov M."/>
            <person name="dePamphilis C."/>
            <person name="Albert V.A."/>
            <person name="Aono N."/>
            <person name="Aoyama T."/>
            <person name="Ambrose B.A."/>
            <person name="Ashton N.W."/>
            <person name="Axtell M.J."/>
            <person name="Barker E."/>
            <person name="Barker M.S."/>
            <person name="Bennetzen J.L."/>
            <person name="Bonawitz N.D."/>
            <person name="Chapple C."/>
            <person name="Cheng C."/>
            <person name="Correa L.G."/>
            <person name="Dacre M."/>
            <person name="DeBarry J."/>
            <person name="Dreyer I."/>
            <person name="Elias M."/>
            <person name="Engstrom E.M."/>
            <person name="Estelle M."/>
            <person name="Feng L."/>
            <person name="Finet C."/>
            <person name="Floyd S.K."/>
            <person name="Frommer W.B."/>
            <person name="Fujita T."/>
            <person name="Gramzow L."/>
            <person name="Gutensohn M."/>
            <person name="Harholt J."/>
            <person name="Hattori M."/>
            <person name="Heyl A."/>
            <person name="Hirai T."/>
            <person name="Hiwatashi Y."/>
            <person name="Ishikawa M."/>
            <person name="Iwata M."/>
            <person name="Karol K.G."/>
            <person name="Koehler B."/>
            <person name="Kolukisaoglu U."/>
            <person name="Kubo M."/>
            <person name="Kurata T."/>
            <person name="Lalonde S."/>
            <person name="Li K."/>
            <person name="Li Y."/>
            <person name="Litt A."/>
            <person name="Lyons E."/>
            <person name="Manning G."/>
            <person name="Maruyama T."/>
            <person name="Michael T.P."/>
            <person name="Mikami K."/>
            <person name="Miyazaki S."/>
            <person name="Morinaga S."/>
            <person name="Murata T."/>
            <person name="Mueller-Roeber B."/>
            <person name="Nelson D.R."/>
            <person name="Obara M."/>
            <person name="Oguri Y."/>
            <person name="Olmstead R.G."/>
            <person name="Onodera N."/>
            <person name="Petersen B.L."/>
            <person name="Pils B."/>
            <person name="Prigge M."/>
            <person name="Rensing S.A."/>
            <person name="Riano-Pachon D.M."/>
            <person name="Roberts A.W."/>
            <person name="Sato Y."/>
            <person name="Scheller H.V."/>
            <person name="Schulz B."/>
            <person name="Schulz C."/>
            <person name="Shakirov E.V."/>
            <person name="Shibagaki N."/>
            <person name="Shinohara N."/>
            <person name="Shippen D.E."/>
            <person name="Soerensen I."/>
            <person name="Sotooka R."/>
            <person name="Sugimoto N."/>
            <person name="Sugita M."/>
            <person name="Sumikawa N."/>
            <person name="Tanurdzic M."/>
            <person name="Theissen G."/>
            <person name="Ulvskov P."/>
            <person name="Wakazuki S."/>
            <person name="Weng J.K."/>
            <person name="Willats W.W."/>
            <person name="Wipf D."/>
            <person name="Wolf P.G."/>
            <person name="Yang L."/>
            <person name="Zimmer A.D."/>
            <person name="Zhu Q."/>
            <person name="Mitros T."/>
            <person name="Hellsten U."/>
            <person name="Loque D."/>
            <person name="Otillar R."/>
            <person name="Salamov A."/>
            <person name="Schmutz J."/>
            <person name="Shapiro H."/>
            <person name="Lindquist E."/>
            <person name="Lucas S."/>
            <person name="Rokhsar D."/>
            <person name="Grigoriev I.V."/>
        </authorList>
    </citation>
    <scope>NUCLEOTIDE SEQUENCE [LARGE SCALE GENOMIC DNA]</scope>
</reference>
<dbReference type="Gene3D" id="3.30.710.10">
    <property type="entry name" value="Potassium Channel Kv1.1, Chain A"/>
    <property type="match status" value="1"/>
</dbReference>
<gene>
    <name evidence="2" type="ORF">SELMODRAFT_409636</name>
</gene>
<name>D8RDJ1_SELML</name>
<organism evidence="3">
    <name type="scientific">Selaginella moellendorffii</name>
    <name type="common">Spikemoss</name>
    <dbReference type="NCBI Taxonomy" id="88036"/>
    <lineage>
        <taxon>Eukaryota</taxon>
        <taxon>Viridiplantae</taxon>
        <taxon>Streptophyta</taxon>
        <taxon>Embryophyta</taxon>
        <taxon>Tracheophyta</taxon>
        <taxon>Lycopodiopsida</taxon>
        <taxon>Selaginellales</taxon>
        <taxon>Selaginellaceae</taxon>
        <taxon>Selaginella</taxon>
    </lineage>
</organism>
<accession>D8RDJ1</accession>
<dbReference type="InterPro" id="IPR011333">
    <property type="entry name" value="SKP1/BTB/POZ_sf"/>
</dbReference>
<evidence type="ECO:0000313" key="3">
    <source>
        <dbReference type="Proteomes" id="UP000001514"/>
    </source>
</evidence>
<comment type="pathway">
    <text evidence="1">Protein modification; protein ubiquitination.</text>
</comment>
<dbReference type="AlphaFoldDB" id="D8RDJ1"/>
<dbReference type="CDD" id="cd18186">
    <property type="entry name" value="BTB_POZ_ZBTB_KLHL-like"/>
    <property type="match status" value="1"/>
</dbReference>